<dbReference type="SUPFAM" id="SSF47413">
    <property type="entry name" value="lambda repressor-like DNA-binding domains"/>
    <property type="match status" value="1"/>
</dbReference>
<dbReference type="Pfam" id="PF01381">
    <property type="entry name" value="HTH_3"/>
    <property type="match status" value="1"/>
</dbReference>
<dbReference type="Proteomes" id="UP000186469">
    <property type="component" value="Unassembled WGS sequence"/>
</dbReference>
<feature type="domain" description="HTH cro/C1-type" evidence="1">
    <location>
        <begin position="9"/>
        <end position="53"/>
    </location>
</feature>
<dbReference type="STRING" id="1121455.SAMN02745728_01681"/>
<gene>
    <name evidence="2" type="ORF">SAMN02745728_01681</name>
</gene>
<accession>A0A1M7T7L8</accession>
<dbReference type="GO" id="GO:0003677">
    <property type="term" value="F:DNA binding"/>
    <property type="evidence" value="ECO:0007669"/>
    <property type="project" value="InterPro"/>
</dbReference>
<evidence type="ECO:0000259" key="1">
    <source>
        <dbReference type="PROSITE" id="PS50943"/>
    </source>
</evidence>
<dbReference type="EMBL" id="FRDI01000008">
    <property type="protein sequence ID" value="SHN66719.1"/>
    <property type="molecule type" value="Genomic_DNA"/>
</dbReference>
<reference evidence="2 3" key="1">
    <citation type="submission" date="2016-12" db="EMBL/GenBank/DDBJ databases">
        <authorList>
            <person name="Song W.-J."/>
            <person name="Kurnit D.M."/>
        </authorList>
    </citation>
    <scope>NUCLEOTIDE SEQUENCE [LARGE SCALE GENOMIC DNA]</scope>
    <source>
        <strain evidence="2 3">DSM 11393</strain>
    </source>
</reference>
<name>A0A1M7T7L8_9BACT</name>
<dbReference type="RefSeq" id="WP_178139339.1">
    <property type="nucleotide sequence ID" value="NZ_FRDI01000008.1"/>
</dbReference>
<protein>
    <submittedName>
        <fullName evidence="2">Helix-turn-helix</fullName>
    </submittedName>
</protein>
<sequence>MKTHNNTKTQQDIATKCNISQPHFSNIVNKRRVPAPIVAKKLEEVTGISRLYWLYPDEFDQAGNRVFQTT</sequence>
<dbReference type="AlphaFoldDB" id="A0A1M7T7L8"/>
<dbReference type="InterPro" id="IPR001387">
    <property type="entry name" value="Cro/C1-type_HTH"/>
</dbReference>
<dbReference type="PROSITE" id="PS50943">
    <property type="entry name" value="HTH_CROC1"/>
    <property type="match status" value="1"/>
</dbReference>
<dbReference type="CDD" id="cd00093">
    <property type="entry name" value="HTH_XRE"/>
    <property type="match status" value="1"/>
</dbReference>
<organism evidence="2 3">
    <name type="scientific">Desulfovibrio litoralis DSM 11393</name>
    <dbReference type="NCBI Taxonomy" id="1121455"/>
    <lineage>
        <taxon>Bacteria</taxon>
        <taxon>Pseudomonadati</taxon>
        <taxon>Thermodesulfobacteriota</taxon>
        <taxon>Desulfovibrionia</taxon>
        <taxon>Desulfovibrionales</taxon>
        <taxon>Desulfovibrionaceae</taxon>
        <taxon>Desulfovibrio</taxon>
    </lineage>
</organism>
<keyword evidence="3" id="KW-1185">Reference proteome</keyword>
<evidence type="ECO:0000313" key="3">
    <source>
        <dbReference type="Proteomes" id="UP000186469"/>
    </source>
</evidence>
<dbReference type="InterPro" id="IPR010982">
    <property type="entry name" value="Lambda_DNA-bd_dom_sf"/>
</dbReference>
<proteinExistence type="predicted"/>
<evidence type="ECO:0000313" key="2">
    <source>
        <dbReference type="EMBL" id="SHN66719.1"/>
    </source>
</evidence>
<dbReference type="Gene3D" id="1.10.260.40">
    <property type="entry name" value="lambda repressor-like DNA-binding domains"/>
    <property type="match status" value="1"/>
</dbReference>